<dbReference type="RefSeq" id="WP_133966160.1">
    <property type="nucleotide sequence ID" value="NZ_SORL01000007.1"/>
</dbReference>
<evidence type="ECO:0000256" key="5">
    <source>
        <dbReference type="ARBA" id="ARBA00023237"/>
    </source>
</evidence>
<organism evidence="8 9">
    <name type="scientific">Algibacter lectus</name>
    <dbReference type="NCBI Taxonomy" id="221126"/>
    <lineage>
        <taxon>Bacteria</taxon>
        <taxon>Pseudomonadati</taxon>
        <taxon>Bacteroidota</taxon>
        <taxon>Flavobacteriia</taxon>
        <taxon>Flavobacteriales</taxon>
        <taxon>Flavobacteriaceae</taxon>
        <taxon>Algibacter</taxon>
    </lineage>
</organism>
<evidence type="ECO:0000256" key="4">
    <source>
        <dbReference type="ARBA" id="ARBA00023136"/>
    </source>
</evidence>
<dbReference type="EMBL" id="SORL01000007">
    <property type="protein sequence ID" value="TDY63962.1"/>
    <property type="molecule type" value="Genomic_DNA"/>
</dbReference>
<accession>A0A4R8MHY9</accession>
<dbReference type="Pfam" id="PF07980">
    <property type="entry name" value="SusD_RagB"/>
    <property type="match status" value="1"/>
</dbReference>
<dbReference type="InterPro" id="IPR012944">
    <property type="entry name" value="SusD_RagB_dom"/>
</dbReference>
<evidence type="ECO:0000313" key="8">
    <source>
        <dbReference type="EMBL" id="TDY63962.1"/>
    </source>
</evidence>
<keyword evidence="5" id="KW-0998">Cell outer membrane</keyword>
<keyword evidence="4" id="KW-0472">Membrane</keyword>
<dbReference type="Gene3D" id="1.25.40.390">
    <property type="match status" value="1"/>
</dbReference>
<evidence type="ECO:0000256" key="1">
    <source>
        <dbReference type="ARBA" id="ARBA00004442"/>
    </source>
</evidence>
<feature type="domain" description="RagB/SusD" evidence="6">
    <location>
        <begin position="321"/>
        <end position="422"/>
    </location>
</feature>
<dbReference type="CDD" id="cd08977">
    <property type="entry name" value="SusD"/>
    <property type="match status" value="1"/>
</dbReference>
<comment type="subcellular location">
    <subcellularLocation>
        <location evidence="1">Cell outer membrane</location>
    </subcellularLocation>
</comment>
<proteinExistence type="inferred from homology"/>
<gene>
    <name evidence="8" type="ORF">DFQ06_0861</name>
</gene>
<name>A0A4R8MHY9_9FLAO</name>
<dbReference type="SUPFAM" id="SSF48452">
    <property type="entry name" value="TPR-like"/>
    <property type="match status" value="1"/>
</dbReference>
<evidence type="ECO:0000256" key="2">
    <source>
        <dbReference type="ARBA" id="ARBA00006275"/>
    </source>
</evidence>
<evidence type="ECO:0000259" key="7">
    <source>
        <dbReference type="Pfam" id="PF14322"/>
    </source>
</evidence>
<dbReference type="Proteomes" id="UP000294824">
    <property type="component" value="Unassembled WGS sequence"/>
</dbReference>
<sequence>MKNIKTIYTVLAAMLLLTACDNDLEQSPELDLEASKLVEFEPVLNAAYYYQTGVAMPQLVMGDFRADNMLMLENPHTSIDTYDSDLGGGDMAGAFFSPVYSNLYKAILSANNVIENSLDDTQINEAKFLRGLSYFKLVMIFGDVSVILTPQPSVSEIPDVDLTRQPVADVYNNVIIPDLQDAIAGLTNSGLATGRASQIAAKAFLGKVYMYRGDFANAATMLAEVLSDAVVEGVTLEPNFANVVTDVSSEIIFATQLSSSIPNADGTSSSSTFVGWFAGNDTKSLTPLDPRLTAAFDASSAAGGGTDLRKALTIDAAGGKGVKYTGGNSDQDFIEMRLSDVILMYAEALNESTNATGAQSATILAGLDAIRTRAGLTSLVGTATTQADVDTAIQKERRVELALEGHRWFDLVRTGTVDAEMGQTISSNYYVFPIPSTEITATNGIITQNTGY</sequence>
<dbReference type="Pfam" id="PF14322">
    <property type="entry name" value="SusD-like_3"/>
    <property type="match status" value="1"/>
</dbReference>
<evidence type="ECO:0000313" key="9">
    <source>
        <dbReference type="Proteomes" id="UP000294824"/>
    </source>
</evidence>
<dbReference type="InterPro" id="IPR033985">
    <property type="entry name" value="SusD-like_N"/>
</dbReference>
<evidence type="ECO:0000259" key="6">
    <source>
        <dbReference type="Pfam" id="PF07980"/>
    </source>
</evidence>
<comment type="similarity">
    <text evidence="2">Belongs to the SusD family.</text>
</comment>
<dbReference type="InterPro" id="IPR011990">
    <property type="entry name" value="TPR-like_helical_dom_sf"/>
</dbReference>
<comment type="caution">
    <text evidence="8">The sequence shown here is derived from an EMBL/GenBank/DDBJ whole genome shotgun (WGS) entry which is preliminary data.</text>
</comment>
<dbReference type="GO" id="GO:0009279">
    <property type="term" value="C:cell outer membrane"/>
    <property type="evidence" value="ECO:0007669"/>
    <property type="project" value="UniProtKB-SubCell"/>
</dbReference>
<protein>
    <submittedName>
        <fullName evidence="8">Putative outer membrane starch-binding protein</fullName>
    </submittedName>
</protein>
<dbReference type="AlphaFoldDB" id="A0A4R8MHY9"/>
<feature type="domain" description="SusD-like N-terminal" evidence="7">
    <location>
        <begin position="96"/>
        <end position="210"/>
    </location>
</feature>
<keyword evidence="9" id="KW-1185">Reference proteome</keyword>
<dbReference type="PROSITE" id="PS51257">
    <property type="entry name" value="PROKAR_LIPOPROTEIN"/>
    <property type="match status" value="1"/>
</dbReference>
<keyword evidence="3" id="KW-0732">Signal</keyword>
<evidence type="ECO:0000256" key="3">
    <source>
        <dbReference type="ARBA" id="ARBA00022729"/>
    </source>
</evidence>
<reference evidence="8 9" key="1">
    <citation type="submission" date="2019-03" db="EMBL/GenBank/DDBJ databases">
        <title>Genomic Encyclopedia of Type Strains, Phase III (KMG-III): the genomes of soil and plant-associated and newly described type strains.</title>
        <authorList>
            <person name="Whitman W."/>
        </authorList>
    </citation>
    <scope>NUCLEOTIDE SEQUENCE [LARGE SCALE GENOMIC DNA]</scope>
    <source>
        <strain evidence="8 9">CECT 8301</strain>
    </source>
</reference>